<keyword evidence="4" id="KW-1185">Reference proteome</keyword>
<sequence length="565" mass="63948">MADNGKDASSDESSSSDECTLHIESGSAPSSDSGEPSAGVRCRCNQATFYRFDLGRHGTIRRFSTAGGFYWQLGIANCLGRCYKPATAPSSLSIDIDIHRYDIQNRKLIFPIIGTLDDDPDRKPFLIGMQEYTQTGTPYNGEDLLKYIVAEVKKLTQKGCPWNGNRLPFKIRQITCNLSMIGYVRGLPPFDTPFGCGSCTAVASIWRGDTRSFPVEFYPQRTNQALPVDMIADIVANPRELLYTGAMKLLLNSWIGNNEHFNGTAWTNHTMWSIDRETQSILVPYELRRRAEQPVRTAPRVADLPSGDWQQYDYGMMLHYYGPVVLTRDRLTPKLYEHFIHLFCAVTICSSKVYRELLPMARYCFEVFIRGCEKQYRAIPNEVHSLRHLIDAIERFGPLRPLSGAHDIHDELLDFLQQRMAHQQGDSVGELLKECIGRMDSYGRPYERPEPVTRTGDTMIRVRDNCYLNCETFEDSWFMTRAGKIVSLYSYTSDNTLTGGEIAEPGTLFTTPMPSSMIHVYAVDKTVEPSGPLKHYGLADVLCKMMVMESGHLLVFIPMLCTMPN</sequence>
<dbReference type="EnsemblMetazoa" id="ADAC003660-RA">
    <property type="protein sequence ID" value="ADAC003660-PA"/>
    <property type="gene ID" value="ADAC003660"/>
</dbReference>
<proteinExistence type="predicted"/>
<reference evidence="2 4" key="1">
    <citation type="journal article" date="2010" name="BMC Genomics">
        <title>Combination of measures distinguishes pre-miRNAs from other stem-loops in the genome of the newly sequenced Anopheles darlingi.</title>
        <authorList>
            <person name="Mendes N.D."/>
            <person name="Freitas A.T."/>
            <person name="Vasconcelos A.T."/>
            <person name="Sagot M.F."/>
        </authorList>
    </citation>
    <scope>NUCLEOTIDE SEQUENCE</scope>
</reference>
<dbReference type="VEuPathDB" id="VectorBase:ADAC003660"/>
<gene>
    <name evidence="2" type="ORF">AND_003660</name>
</gene>
<dbReference type="Proteomes" id="UP000000673">
    <property type="component" value="Unassembled WGS sequence"/>
</dbReference>
<organism evidence="2">
    <name type="scientific">Anopheles darlingi</name>
    <name type="common">Mosquito</name>
    <dbReference type="NCBI Taxonomy" id="43151"/>
    <lineage>
        <taxon>Eukaryota</taxon>
        <taxon>Metazoa</taxon>
        <taxon>Ecdysozoa</taxon>
        <taxon>Arthropoda</taxon>
        <taxon>Hexapoda</taxon>
        <taxon>Insecta</taxon>
        <taxon>Pterygota</taxon>
        <taxon>Neoptera</taxon>
        <taxon>Endopterygota</taxon>
        <taxon>Diptera</taxon>
        <taxon>Nematocera</taxon>
        <taxon>Culicoidea</taxon>
        <taxon>Culicidae</taxon>
        <taxon>Anophelinae</taxon>
        <taxon>Anopheles</taxon>
    </lineage>
</organism>
<reference evidence="2" key="3">
    <citation type="journal article" date="2013" name="Nucleic Acids Res.">
        <title>The genome of Anopheles darlingi, the main neotropical malaria vector.</title>
        <authorList>
            <person name="Marinotti O."/>
            <person name="Cerqueira G.C."/>
            <person name="de Almeida L.G."/>
            <person name="Ferro M.I."/>
            <person name="Loreto E.L."/>
            <person name="Zaha A."/>
            <person name="Teixeira S.M."/>
            <person name="Wespiser A.R."/>
            <person name="Almeida E Silva A."/>
            <person name="Schlindwein A.D."/>
            <person name="Pacheco A.C."/>
            <person name="Silva A.L."/>
            <person name="Graveley B.R."/>
            <person name="Walenz B.P."/>
            <person name="Lima Bde A."/>
            <person name="Ribeiro C.A."/>
            <person name="Nunes-Silva C.G."/>
            <person name="de Carvalho C.R."/>
            <person name="Soares C.M."/>
            <person name="de Menezes C.B."/>
            <person name="Matiolli C."/>
            <person name="Caffrey D."/>
            <person name="Araujo D.A."/>
            <person name="de Oliveira D.M."/>
            <person name="Golenbock D."/>
            <person name="Grisard E.C."/>
            <person name="Fantinatti-Garboggini F."/>
            <person name="de Carvalho F.M."/>
            <person name="Barcellos F.G."/>
            <person name="Prosdocimi F."/>
            <person name="May G."/>
            <person name="Azevedo Junior G.M."/>
            <person name="Guimaraes G.M."/>
            <person name="Goldman G.H."/>
            <person name="Padilha I.Q."/>
            <person name="Batista Jda S."/>
            <person name="Ferro J.A."/>
            <person name="Ribeiro J.M."/>
            <person name="Fietto J.L."/>
            <person name="Dabbas K.M."/>
            <person name="Cerdeira L."/>
            <person name="Agnez-Lima L.F."/>
            <person name="Brocchi M."/>
            <person name="de Carvalho M.O."/>
            <person name="Teixeira Mde M."/>
            <person name="Diniz Maia Mde M."/>
            <person name="Goldman M.H."/>
            <person name="Cruz Schneider M.P."/>
            <person name="Felipe M.S."/>
            <person name="Hungria M."/>
            <person name="Nicolas M.F."/>
            <person name="Pereira M."/>
            <person name="Montes M.A."/>
            <person name="Cantao M.E."/>
            <person name="Vincentz M."/>
            <person name="Rafael M.S."/>
            <person name="Silverman N."/>
            <person name="Stoco P.H."/>
            <person name="Souza R.C."/>
            <person name="Vicentini R."/>
            <person name="Gazzinelli R.T."/>
            <person name="Neves Rde O."/>
            <person name="Silva R."/>
            <person name="Astolfi-Filho S."/>
            <person name="Maciel T.E."/>
            <person name="Urmenyi T.P."/>
            <person name="Tadei W.P."/>
            <person name="Camargo E.P."/>
            <person name="de Vasconcelos A.T."/>
        </authorList>
    </citation>
    <scope>NUCLEOTIDE SEQUENCE</scope>
</reference>
<evidence type="ECO:0000313" key="2">
    <source>
        <dbReference type="EMBL" id="ETN64593.1"/>
    </source>
</evidence>
<reference evidence="2" key="2">
    <citation type="submission" date="2010-05" db="EMBL/GenBank/DDBJ databases">
        <authorList>
            <person name="Almeida L.G."/>
            <person name="Nicolas M.F."/>
            <person name="Souza R.C."/>
            <person name="Vasconcelos A.T.R."/>
        </authorList>
    </citation>
    <scope>NUCLEOTIDE SEQUENCE</scope>
</reference>
<dbReference type="OMA" id="EHINGRM"/>
<dbReference type="AlphaFoldDB" id="W5JMQ2"/>
<evidence type="ECO:0000256" key="1">
    <source>
        <dbReference type="SAM" id="MobiDB-lite"/>
    </source>
</evidence>
<feature type="region of interest" description="Disordered" evidence="1">
    <location>
        <begin position="1"/>
        <end position="38"/>
    </location>
</feature>
<dbReference type="HOGENOM" id="CLU_482526_0_0_1"/>
<name>W5JMQ2_ANODA</name>
<evidence type="ECO:0000313" key="4">
    <source>
        <dbReference type="Proteomes" id="UP000000673"/>
    </source>
</evidence>
<dbReference type="eggNOG" id="ENOG502QTQS">
    <property type="taxonomic scope" value="Eukaryota"/>
</dbReference>
<evidence type="ECO:0000313" key="3">
    <source>
        <dbReference type="EnsemblMetazoa" id="ADAC003660-PA"/>
    </source>
</evidence>
<dbReference type="VEuPathDB" id="VectorBase:ADAR2_007534"/>
<reference evidence="3" key="4">
    <citation type="submission" date="2015-06" db="UniProtKB">
        <authorList>
            <consortium name="EnsemblMetazoa"/>
        </authorList>
    </citation>
    <scope>IDENTIFICATION</scope>
</reference>
<protein>
    <submittedName>
        <fullName evidence="2 3">Uncharacterized protein</fullName>
    </submittedName>
</protein>
<dbReference type="EMBL" id="ADMH02000948">
    <property type="protein sequence ID" value="ETN64593.1"/>
    <property type="molecule type" value="Genomic_DNA"/>
</dbReference>
<accession>W5JMQ2</accession>
<dbReference type="STRING" id="43151.W5JMQ2"/>